<proteinExistence type="predicted"/>
<feature type="signal peptide" evidence="1">
    <location>
        <begin position="1"/>
        <end position="22"/>
    </location>
</feature>
<feature type="chain" id="PRO_5046211404" evidence="1">
    <location>
        <begin position="23"/>
        <end position="202"/>
    </location>
</feature>
<accession>A0ABY6N3J1</accession>
<keyword evidence="4" id="KW-1185">Reference proteome</keyword>
<sequence length="202" mass="21800">MKKVSSVLSAAAAVVLSSTVNASLITLDSRSIDVAIDNTDFVSSWTNQTSAITHTDIDTFDLYRSGNNTINLMTIDFDMVSMGSWGFDLGLDAGYGAAFYLDNTLVSSRTDNLWWAYNWNNSDVMHVLDNTLTAGAHTLEIYWAENCCNGASSAKFTTDGINWQALSSENIAKAASVTEPATIALFSLGLVGLSLTRIKKKS</sequence>
<protein>
    <submittedName>
        <fullName evidence="3">CCXG family PEP-CTERM protein</fullName>
    </submittedName>
</protein>
<dbReference type="Proteomes" id="UP001163739">
    <property type="component" value="Chromosome"/>
</dbReference>
<reference evidence="3" key="1">
    <citation type="submission" date="2022-06" db="EMBL/GenBank/DDBJ databases">
        <title>Alkalimarinus sp. nov., isolated from gut of a Alitta virens.</title>
        <authorList>
            <person name="Yang A.I."/>
            <person name="Shin N.-R."/>
        </authorList>
    </citation>
    <scope>NUCLEOTIDE SEQUENCE</scope>
    <source>
        <strain evidence="3">A2M4</strain>
    </source>
</reference>
<dbReference type="NCBIfam" id="TIGR02595">
    <property type="entry name" value="PEP_CTERM"/>
    <property type="match status" value="1"/>
</dbReference>
<dbReference type="RefSeq" id="WP_265048093.1">
    <property type="nucleotide sequence ID" value="NZ_CP100390.1"/>
</dbReference>
<dbReference type="NCBIfam" id="NF038118">
    <property type="entry name" value="PEP_CTERM_CCXG"/>
    <property type="match status" value="1"/>
</dbReference>
<name>A0ABY6N3J1_9ALTE</name>
<keyword evidence="1" id="KW-0732">Signal</keyword>
<gene>
    <name evidence="3" type="ORF">NKI27_02330</name>
</gene>
<evidence type="ECO:0000313" key="4">
    <source>
        <dbReference type="Proteomes" id="UP001163739"/>
    </source>
</evidence>
<evidence type="ECO:0000313" key="3">
    <source>
        <dbReference type="EMBL" id="UZE96609.1"/>
    </source>
</evidence>
<organism evidence="3 4">
    <name type="scientific">Alkalimarinus alittae</name>
    <dbReference type="NCBI Taxonomy" id="2961619"/>
    <lineage>
        <taxon>Bacteria</taxon>
        <taxon>Pseudomonadati</taxon>
        <taxon>Pseudomonadota</taxon>
        <taxon>Gammaproteobacteria</taxon>
        <taxon>Alteromonadales</taxon>
        <taxon>Alteromonadaceae</taxon>
        <taxon>Alkalimarinus</taxon>
    </lineage>
</organism>
<dbReference type="InterPro" id="IPR013424">
    <property type="entry name" value="Ice-binding_C"/>
</dbReference>
<evidence type="ECO:0000256" key="1">
    <source>
        <dbReference type="SAM" id="SignalP"/>
    </source>
</evidence>
<dbReference type="EMBL" id="CP100390">
    <property type="protein sequence ID" value="UZE96609.1"/>
    <property type="molecule type" value="Genomic_DNA"/>
</dbReference>
<evidence type="ECO:0000259" key="2">
    <source>
        <dbReference type="Pfam" id="PF07589"/>
    </source>
</evidence>
<feature type="domain" description="Ice-binding protein C-terminal" evidence="2">
    <location>
        <begin position="176"/>
        <end position="197"/>
    </location>
</feature>
<dbReference type="Pfam" id="PF07589">
    <property type="entry name" value="PEP-CTERM"/>
    <property type="match status" value="1"/>
</dbReference>